<sequence length="825" mass="93887">MRMNKRIRLILVSVLFGIGIIFAGNTVAMNSLADAAGVTFKNFYVIDGVYLNPFAFIKMYITYRNLFPALFDTPLNLYMACVVLGILASLLLPRLFTKKKRTSEGSAEWASFDDLKESNLLVSPNKTDKKTGIVLGTWYSGLVNYEKLHNFVSSLRKMAKKCKWKWSDDFFYTVLNVFCALLFVSRKYIVDNFDTHTFLCAPSRSGKGIGPITQTLLFWKDSMIVSDLKRENIRETGPYRKYVLGHNVLEFAPTDTRPTARFNPINEIRWGTPNEGQDVSNIVTLLVGKPEGKDAHWKSNAISLIIGVLTHLKYKHAHINAEKDLKPGDKGYIETNFYHVYEWLTTTDKNEVDEYMTLQEKIQLELDYEHFPVVLMVHNESIEKPMIRREITLERAQEITTFSFEALKTPKKHPVIISCFNNFLSKPEAEGGSVLSTAVTALSMFSEKIIVDNTCTSDFLTGDIKGGSKPTDLFLVVPPSDLARVEKLFSLIFEFIIMRTTENEAKAKSQRRCLLLIDEWPAFGKMSTLVTELGFIASYGLKTFLIVQGLDQVKRVYDNKIDFLGNCQIQVFFEGRDESTPKYVSEKLGNETILLDQVSSSGFFSKKNVTKIEKKRALLDPAEVAALSNTSVIVMGTKTLTLKIKSPKNKFFLNQDMMEKLNLGKKLDTFNQIGLRPDPVQEKTNTFKFYESVRWYTPEETEDIKALIPHLFDMESIDAITDTIDFTTLITALIRFDHASVDVDNWKNRISPSMEGYKTCSLSSLRSTIMVAKNAAEIHEKNILAMLQDTPVISEYEDCLNYLKNLPDNYLAISEDLKCFMNESR</sequence>
<evidence type="ECO:0000256" key="5">
    <source>
        <dbReference type="ARBA" id="ARBA00022989"/>
    </source>
</evidence>
<reference evidence="8 9" key="1">
    <citation type="submission" date="2012-09" db="EMBL/GenBank/DDBJ databases">
        <title>The Genome Sequence of Veillonella ratti ACS-216-V-COL6B.</title>
        <authorList>
            <consortium name="The Broad Institute Genome Sequencing Platform"/>
            <person name="Earl A."/>
            <person name="Ward D."/>
            <person name="Feldgarden M."/>
            <person name="Gevers D."/>
            <person name="Saerens B."/>
            <person name="Vaneechoutte M."/>
            <person name="Walker B."/>
            <person name="Young S.K."/>
            <person name="Zeng Q."/>
            <person name="Gargeya S."/>
            <person name="Fitzgerald M."/>
            <person name="Haas B."/>
            <person name="Abouelleil A."/>
            <person name="Alvarado L."/>
            <person name="Arachchi H.M."/>
            <person name="Berlin A."/>
            <person name="Chapman S.B."/>
            <person name="Goldberg J."/>
            <person name="Griggs A."/>
            <person name="Gujja S."/>
            <person name="Hansen M."/>
            <person name="Howarth C."/>
            <person name="Imamovic A."/>
            <person name="Larimer J."/>
            <person name="McCowen C."/>
            <person name="Montmayeur A."/>
            <person name="Murphy C."/>
            <person name="Neiman D."/>
            <person name="Pearson M."/>
            <person name="Priest M."/>
            <person name="Roberts A."/>
            <person name="Saif S."/>
            <person name="Shea T."/>
            <person name="Sisk P."/>
            <person name="Sykes S."/>
            <person name="Wortman J."/>
            <person name="Nusbaum C."/>
            <person name="Birren B."/>
        </authorList>
    </citation>
    <scope>NUCLEOTIDE SEQUENCE [LARGE SCALE GENOMIC DNA]</scope>
    <source>
        <strain evidence="8 9">ACS-216-V-Col6b</strain>
    </source>
</reference>
<keyword evidence="9" id="KW-1185">Reference proteome</keyword>
<keyword evidence="4 7" id="KW-0812">Transmembrane</keyword>
<evidence type="ECO:0000256" key="3">
    <source>
        <dbReference type="ARBA" id="ARBA00022475"/>
    </source>
</evidence>
<dbReference type="HOGENOM" id="CLU_343191_0_0_9"/>
<dbReference type="InterPro" id="IPR051539">
    <property type="entry name" value="T4SS-coupling_protein"/>
</dbReference>
<dbReference type="STRING" id="883156.HMPREF9282_02102"/>
<comment type="caution">
    <text evidence="8">The sequence shown here is derived from an EMBL/GenBank/DDBJ whole genome shotgun (WGS) entry which is preliminary data.</text>
</comment>
<dbReference type="PATRIC" id="fig|883156.3.peg.2056"/>
<feature type="transmembrane region" description="Helical" evidence="7">
    <location>
        <begin position="75"/>
        <end position="96"/>
    </location>
</feature>
<dbReference type="AlphaFoldDB" id="K9DJ16"/>
<protein>
    <recommendedName>
        <fullName evidence="10">TraD/TraG TraM recognition site domain-containing protein</fullName>
    </recommendedName>
</protein>
<dbReference type="Proteomes" id="UP000009891">
    <property type="component" value="Unassembled WGS sequence"/>
</dbReference>
<dbReference type="InterPro" id="IPR003688">
    <property type="entry name" value="TraG/VirD4"/>
</dbReference>
<evidence type="ECO:0000313" key="8">
    <source>
        <dbReference type="EMBL" id="EKU77385.1"/>
    </source>
</evidence>
<evidence type="ECO:0000256" key="1">
    <source>
        <dbReference type="ARBA" id="ARBA00004651"/>
    </source>
</evidence>
<comment type="similarity">
    <text evidence="2">Belongs to the VirD4/TraG family.</text>
</comment>
<name>K9DJ16_9FIRM</name>
<dbReference type="Pfam" id="PF02534">
    <property type="entry name" value="T4SS-DNA_transf"/>
    <property type="match status" value="1"/>
</dbReference>
<keyword evidence="6 7" id="KW-0472">Membrane</keyword>
<dbReference type="SUPFAM" id="SSF52540">
    <property type="entry name" value="P-loop containing nucleoside triphosphate hydrolases"/>
    <property type="match status" value="1"/>
</dbReference>
<keyword evidence="5 7" id="KW-1133">Transmembrane helix</keyword>
<evidence type="ECO:0000256" key="2">
    <source>
        <dbReference type="ARBA" id="ARBA00008806"/>
    </source>
</evidence>
<evidence type="ECO:0000313" key="9">
    <source>
        <dbReference type="Proteomes" id="UP000009891"/>
    </source>
</evidence>
<comment type="subcellular location">
    <subcellularLocation>
        <location evidence="1">Cell membrane</location>
        <topology evidence="1">Multi-pass membrane protein</topology>
    </subcellularLocation>
</comment>
<evidence type="ECO:0000256" key="7">
    <source>
        <dbReference type="SAM" id="Phobius"/>
    </source>
</evidence>
<proteinExistence type="inferred from homology"/>
<organism evidence="8 9">
    <name type="scientific">Veillonella seminalis ACS-216-V-Col6b</name>
    <dbReference type="NCBI Taxonomy" id="883156"/>
    <lineage>
        <taxon>Bacteria</taxon>
        <taxon>Bacillati</taxon>
        <taxon>Bacillota</taxon>
        <taxon>Negativicutes</taxon>
        <taxon>Veillonellales</taxon>
        <taxon>Veillonellaceae</taxon>
        <taxon>Veillonella</taxon>
    </lineage>
</organism>
<dbReference type="GO" id="GO:0005886">
    <property type="term" value="C:plasma membrane"/>
    <property type="evidence" value="ECO:0007669"/>
    <property type="project" value="UniProtKB-SubCell"/>
</dbReference>
<dbReference type="PANTHER" id="PTHR37937:SF1">
    <property type="entry name" value="CONJUGATIVE TRANSFER: DNA TRANSPORT"/>
    <property type="match status" value="1"/>
</dbReference>
<evidence type="ECO:0000256" key="4">
    <source>
        <dbReference type="ARBA" id="ARBA00022692"/>
    </source>
</evidence>
<gene>
    <name evidence="8" type="ORF">HMPREF9282_02102</name>
</gene>
<dbReference type="EMBL" id="AHAF01000023">
    <property type="protein sequence ID" value="EKU77385.1"/>
    <property type="molecule type" value="Genomic_DNA"/>
</dbReference>
<dbReference type="Gene3D" id="3.40.50.300">
    <property type="entry name" value="P-loop containing nucleotide triphosphate hydrolases"/>
    <property type="match status" value="1"/>
</dbReference>
<dbReference type="PANTHER" id="PTHR37937">
    <property type="entry name" value="CONJUGATIVE TRANSFER: DNA TRANSPORT"/>
    <property type="match status" value="1"/>
</dbReference>
<evidence type="ECO:0008006" key="10">
    <source>
        <dbReference type="Google" id="ProtNLM"/>
    </source>
</evidence>
<evidence type="ECO:0000256" key="6">
    <source>
        <dbReference type="ARBA" id="ARBA00023136"/>
    </source>
</evidence>
<dbReference type="OrthoDB" id="9766496at2"/>
<dbReference type="CDD" id="cd01127">
    <property type="entry name" value="TrwB_TraG_TraD_VirD4"/>
    <property type="match status" value="1"/>
</dbReference>
<dbReference type="InterPro" id="IPR027417">
    <property type="entry name" value="P-loop_NTPase"/>
</dbReference>
<keyword evidence="3" id="KW-1003">Cell membrane</keyword>
<dbReference type="eggNOG" id="COG3505">
    <property type="taxonomic scope" value="Bacteria"/>
</dbReference>
<accession>K9DJ16</accession>